<dbReference type="PANTHER" id="PTHR31528:SF3">
    <property type="entry name" value="THIAMINE BIOSYNTHESIS PROTEIN HI_0357-RELATED"/>
    <property type="match status" value="1"/>
</dbReference>
<dbReference type="PANTHER" id="PTHR31528">
    <property type="entry name" value="4-AMINO-5-HYDROXYMETHYL-2-METHYLPYRIMIDINE PHOSPHATE SYNTHASE THI11-RELATED"/>
    <property type="match status" value="1"/>
</dbReference>
<sequence>MKINKIVISLVTFCFLVGGSNVMARSISLTGICPNPIAIQLDWQPESEHGGIYELVGNGYKIDRDNKRVSGPLMASGQKTGINVEVRIGGPPVGFQPAQALMYADTSIFMGFSRVTELISSYKDLPIVAVMATLDKSPFSIYWDAATYPNVNRISDLKKHNVTIMLGRPDIGWKYFVAKGIMNKSQMDLSDMAKPAAFISANGKLAEAGFATAEPFLYEVEIAEWGKPVKVQLLHDAGFPEYFQALAVKKEDIDKKSECLEKLVPIIQQSHVDYIQNPNKTNELIVKLAKTYLTGWVYSMPAAKFSHRQQLALDIVGNGENYFIGDFNPSRVERLVEIVGFVTDVDVSSLDSREMVTNKFLDPSIGL</sequence>
<dbReference type="Pfam" id="PF09084">
    <property type="entry name" value="NMT1"/>
    <property type="match status" value="1"/>
</dbReference>
<reference evidence="2" key="1">
    <citation type="submission" date="2018-05" db="EMBL/GenBank/DDBJ databases">
        <authorList>
            <person name="Lanie J.A."/>
            <person name="Ng W.-L."/>
            <person name="Kazmierczak K.M."/>
            <person name="Andrzejewski T.M."/>
            <person name="Davidsen T.M."/>
            <person name="Wayne K.J."/>
            <person name="Tettelin H."/>
            <person name="Glass J.I."/>
            <person name="Rusch D."/>
            <person name="Podicherti R."/>
            <person name="Tsui H.-C.T."/>
            <person name="Winkler M.E."/>
        </authorList>
    </citation>
    <scope>NUCLEOTIDE SEQUENCE</scope>
</reference>
<dbReference type="EMBL" id="UINC01001744">
    <property type="protein sequence ID" value="SUZ87883.1"/>
    <property type="molecule type" value="Genomic_DNA"/>
</dbReference>
<evidence type="ECO:0000259" key="1">
    <source>
        <dbReference type="Pfam" id="PF09084"/>
    </source>
</evidence>
<dbReference type="Gene3D" id="3.40.190.10">
    <property type="entry name" value="Periplasmic binding protein-like II"/>
    <property type="match status" value="2"/>
</dbReference>
<accession>A0A381RF64</accession>
<feature type="domain" description="SsuA/THI5-like" evidence="1">
    <location>
        <begin position="81"/>
        <end position="280"/>
    </location>
</feature>
<proteinExistence type="predicted"/>
<organism evidence="2">
    <name type="scientific">marine metagenome</name>
    <dbReference type="NCBI Taxonomy" id="408172"/>
    <lineage>
        <taxon>unclassified sequences</taxon>
        <taxon>metagenomes</taxon>
        <taxon>ecological metagenomes</taxon>
    </lineage>
</organism>
<gene>
    <name evidence="2" type="ORF">METZ01_LOCUS40737</name>
</gene>
<dbReference type="InterPro" id="IPR015168">
    <property type="entry name" value="SsuA/THI5"/>
</dbReference>
<dbReference type="InterPro" id="IPR027939">
    <property type="entry name" value="NMT1/THI5"/>
</dbReference>
<dbReference type="GO" id="GO:0009228">
    <property type="term" value="P:thiamine biosynthetic process"/>
    <property type="evidence" value="ECO:0007669"/>
    <property type="project" value="InterPro"/>
</dbReference>
<evidence type="ECO:0000313" key="2">
    <source>
        <dbReference type="EMBL" id="SUZ87883.1"/>
    </source>
</evidence>
<protein>
    <recommendedName>
        <fullName evidence="1">SsuA/THI5-like domain-containing protein</fullName>
    </recommendedName>
</protein>
<name>A0A381RF64_9ZZZZ</name>
<dbReference type="AlphaFoldDB" id="A0A381RF64"/>